<comment type="caution">
    <text evidence="3">The sequence shown here is derived from an EMBL/GenBank/DDBJ whole genome shotgun (WGS) entry which is preliminary data.</text>
</comment>
<dbReference type="AlphaFoldDB" id="A0A3D8H8Y7"/>
<evidence type="ECO:0000313" key="2">
    <source>
        <dbReference type="EMBL" id="MBC8603810.1"/>
    </source>
</evidence>
<dbReference type="RefSeq" id="WP_115501310.1">
    <property type="nucleotide sequence ID" value="NZ_JACRTI010000084.1"/>
</dbReference>
<keyword evidence="5" id="KW-1185">Reference proteome</keyword>
<evidence type="ECO:0000313" key="3">
    <source>
        <dbReference type="EMBL" id="RDU47436.1"/>
    </source>
</evidence>
<evidence type="ECO:0000256" key="1">
    <source>
        <dbReference type="SAM" id="SignalP"/>
    </source>
</evidence>
<sequence length="375" mass="41008">MKLRNILSVFCFLAAMASCSMEDDTMMNDASKEFEASVNADKEAYLAFGMNLGVMNTKSTVKDDQVGTDDKIDQEINNLWIFLLDGETVLNKAYLAKDNIHFDAEHHLYKDAEHTTPFGFLTKKKDNLKLFVIANSTYTANNATIAACTTLSGIKALSLGADDLNACVKVSDVANVVWGNYPGYEKINGADGALLQEPCWVDVTLKQAYARVGLKSFVVKKSDELTDNIDVTLLEATLSNQNMAWSVGGAGQNISKSTPSYLAQGASYTCNTASITDNEGLNLISGELAAYRTFQNETETPVSINLKYQIGVNVYEKTYPIKTAYEAKVLAGNIYQLNVIMTVADREADVVVSCYTEDWKEGGALDEIVLKPSNN</sequence>
<accession>A0A3D8H8Y7</accession>
<dbReference type="PROSITE" id="PS51257">
    <property type="entry name" value="PROKAR_LIPOPROTEIN"/>
    <property type="match status" value="1"/>
</dbReference>
<keyword evidence="1" id="KW-0732">Signal</keyword>
<dbReference type="EMBL" id="JACRTI010000084">
    <property type="protein sequence ID" value="MBC8603810.1"/>
    <property type="molecule type" value="Genomic_DNA"/>
</dbReference>
<protein>
    <submittedName>
        <fullName evidence="3">Uncharacterized protein</fullName>
    </submittedName>
</protein>
<proteinExistence type="predicted"/>
<evidence type="ECO:0000313" key="5">
    <source>
        <dbReference type="Proteomes" id="UP000629596"/>
    </source>
</evidence>
<gene>
    <name evidence="3" type="ORF">DWU89_19555</name>
    <name evidence="2" type="ORF">H8784_19050</name>
</gene>
<dbReference type="EMBL" id="QREV01000084">
    <property type="protein sequence ID" value="RDU47436.1"/>
    <property type="molecule type" value="Genomic_DNA"/>
</dbReference>
<dbReference type="Proteomes" id="UP000256321">
    <property type="component" value="Unassembled WGS sequence"/>
</dbReference>
<feature type="chain" id="PRO_5017596898" evidence="1">
    <location>
        <begin position="23"/>
        <end position="375"/>
    </location>
</feature>
<name>A0A3D8H8Y7_9BACT</name>
<organism evidence="3 4">
    <name type="scientific">Parabacteroides acidifaciens</name>
    <dbReference type="NCBI Taxonomy" id="2290935"/>
    <lineage>
        <taxon>Bacteria</taxon>
        <taxon>Pseudomonadati</taxon>
        <taxon>Bacteroidota</taxon>
        <taxon>Bacteroidia</taxon>
        <taxon>Bacteroidales</taxon>
        <taxon>Tannerellaceae</taxon>
        <taxon>Parabacteroides</taxon>
    </lineage>
</organism>
<evidence type="ECO:0000313" key="4">
    <source>
        <dbReference type="Proteomes" id="UP000256321"/>
    </source>
</evidence>
<reference evidence="2 5" key="2">
    <citation type="submission" date="2020-08" db="EMBL/GenBank/DDBJ databases">
        <title>Genome public.</title>
        <authorList>
            <person name="Liu C."/>
            <person name="Sun Q."/>
        </authorList>
    </citation>
    <scope>NUCLEOTIDE SEQUENCE [LARGE SCALE GENOMIC DNA]</scope>
    <source>
        <strain evidence="2 5">426_9</strain>
    </source>
</reference>
<feature type="signal peptide" evidence="1">
    <location>
        <begin position="1"/>
        <end position="22"/>
    </location>
</feature>
<reference evidence="3 4" key="1">
    <citation type="submission" date="2018-07" db="EMBL/GenBank/DDBJ databases">
        <title>Parabacteroides acidifaciens nov. sp., isolated from human feces.</title>
        <authorList>
            <person name="Wang Y.J."/>
        </authorList>
    </citation>
    <scope>NUCLEOTIDE SEQUENCE [LARGE SCALE GENOMIC DNA]</scope>
    <source>
        <strain evidence="3 4">426-9</strain>
    </source>
</reference>
<dbReference type="Proteomes" id="UP000629596">
    <property type="component" value="Unassembled WGS sequence"/>
</dbReference>